<keyword evidence="6" id="KW-1185">Reference proteome</keyword>
<evidence type="ECO:0000256" key="2">
    <source>
        <dbReference type="ARBA" id="ARBA00010112"/>
    </source>
</evidence>
<dbReference type="WBParaSite" id="Gr19_v10_g9830.t1">
    <property type="protein sequence ID" value="Gr19_v10_g9830.t1"/>
    <property type="gene ID" value="Gr19_v10_g9830"/>
</dbReference>
<feature type="chain" id="PRO_5038093089" evidence="5">
    <location>
        <begin position="27"/>
        <end position="169"/>
    </location>
</feature>
<dbReference type="AlphaFoldDB" id="A0A914IDF9"/>
<evidence type="ECO:0000256" key="5">
    <source>
        <dbReference type="SAM" id="SignalP"/>
    </source>
</evidence>
<comment type="similarity">
    <text evidence="2">Belongs to the nematode transthyretin-like family.</text>
</comment>
<evidence type="ECO:0000313" key="6">
    <source>
        <dbReference type="Proteomes" id="UP000887572"/>
    </source>
</evidence>
<dbReference type="GO" id="GO:0005576">
    <property type="term" value="C:extracellular region"/>
    <property type="evidence" value="ECO:0007669"/>
    <property type="project" value="UniProtKB-SubCell"/>
</dbReference>
<proteinExistence type="inferred from homology"/>
<dbReference type="PANTHER" id="PTHR21700:SF118">
    <property type="entry name" value="TRANSTHYRETIN-LIKE FAMILY PROTEIN"/>
    <property type="match status" value="1"/>
</dbReference>
<evidence type="ECO:0000256" key="4">
    <source>
        <dbReference type="ARBA" id="ARBA00022729"/>
    </source>
</evidence>
<dbReference type="InterPro" id="IPR001534">
    <property type="entry name" value="Transthyretin-like"/>
</dbReference>
<feature type="signal peptide" evidence="5">
    <location>
        <begin position="1"/>
        <end position="26"/>
    </location>
</feature>
<name>A0A914IDF9_GLORO</name>
<protein>
    <submittedName>
        <fullName evidence="7">Transthyretin-like family protein</fullName>
    </submittedName>
</protein>
<comment type="subcellular location">
    <subcellularLocation>
        <location evidence="1">Secreted</location>
    </subcellularLocation>
</comment>
<evidence type="ECO:0000256" key="1">
    <source>
        <dbReference type="ARBA" id="ARBA00004613"/>
    </source>
</evidence>
<reference evidence="7" key="1">
    <citation type="submission" date="2022-11" db="UniProtKB">
        <authorList>
            <consortium name="WormBaseParasite"/>
        </authorList>
    </citation>
    <scope>IDENTIFICATION</scope>
</reference>
<keyword evidence="3" id="KW-0964">Secreted</keyword>
<dbReference type="Proteomes" id="UP000887572">
    <property type="component" value="Unplaced"/>
</dbReference>
<dbReference type="Pfam" id="PF01060">
    <property type="entry name" value="TTR-52"/>
    <property type="match status" value="1"/>
</dbReference>
<dbReference type="InterPro" id="IPR038479">
    <property type="entry name" value="Transthyretin-like_sf"/>
</dbReference>
<keyword evidence="4 5" id="KW-0732">Signal</keyword>
<organism evidence="6 7">
    <name type="scientific">Globodera rostochiensis</name>
    <name type="common">Golden nematode worm</name>
    <name type="synonym">Heterodera rostochiensis</name>
    <dbReference type="NCBI Taxonomy" id="31243"/>
    <lineage>
        <taxon>Eukaryota</taxon>
        <taxon>Metazoa</taxon>
        <taxon>Ecdysozoa</taxon>
        <taxon>Nematoda</taxon>
        <taxon>Chromadorea</taxon>
        <taxon>Rhabditida</taxon>
        <taxon>Tylenchina</taxon>
        <taxon>Tylenchomorpha</taxon>
        <taxon>Tylenchoidea</taxon>
        <taxon>Heteroderidae</taxon>
        <taxon>Heteroderinae</taxon>
        <taxon>Globodera</taxon>
    </lineage>
</organism>
<sequence>MLWHHSRVLLVVFLSICCTQFGDVHARTQSVAVEGRLLCGTAPARDVRVKLFDEDLGVDPDDQLDAGYSDSNGNFKLAGHTSEMTNIDVVFKIYHDCDDGIKPGSRKLKFVIPNSYVTEGQTPRKTFDIGVLNLEAGFKGEERELIVTKKRRSHGHHRSYYQDIADFFP</sequence>
<dbReference type="GO" id="GO:0009986">
    <property type="term" value="C:cell surface"/>
    <property type="evidence" value="ECO:0007669"/>
    <property type="project" value="InterPro"/>
</dbReference>
<dbReference type="PANTHER" id="PTHR21700">
    <property type="entry name" value="TRANSTHYRETIN-LIKE FAMILY PROTEIN-RELATED"/>
    <property type="match status" value="1"/>
</dbReference>
<dbReference type="Gene3D" id="2.60.40.3330">
    <property type="match status" value="1"/>
</dbReference>
<evidence type="ECO:0000256" key="3">
    <source>
        <dbReference type="ARBA" id="ARBA00022525"/>
    </source>
</evidence>
<accession>A0A914IDF9</accession>
<evidence type="ECO:0000313" key="7">
    <source>
        <dbReference type="WBParaSite" id="Gr19_v10_g9830.t1"/>
    </source>
</evidence>